<dbReference type="STRING" id="742823.HMPREF9465_00924"/>
<keyword evidence="2" id="KW-1185">Reference proteome</keyword>
<dbReference type="Proteomes" id="UP000005835">
    <property type="component" value="Unassembled WGS sequence"/>
</dbReference>
<sequence length="367" mass="39286">MSKYPQTLLSCPIAQDGDRSAVPVTALEAGTGRLSQEEGWGKWNSLPIGEGGIPPKRDDFNSVLYLLSSFLVWYQQGGLMNYSATLDYEPGNEVLVGTVKYRCIKANGPSSTVKSPTDQANSAYWSNQDVGEVRYDKAQSLTTSDQARARKNIDVQSTSEVAKQLADAIKGFVAFDKAQSLSNEQKAQARTNIGVTSSGDMNDAIEEAVADVVKHTPQSLNANQQAQARKNIGAAPVASPTFTGTPTVPTAASGDSSQQVANTAWVKNAISSSASEDYVVETHRSGSTWYRKWKSGFIEQHGTIGGGSGTAKFVTPFKYPDSVSLQLTATGGGHPDDCYTIAKVVDGSSFSYNIRRFNGGNWYAAGY</sequence>
<dbReference type="AlphaFoldDB" id="K1JML6"/>
<gene>
    <name evidence="1" type="ORF">HMPREF9465_00924</name>
</gene>
<dbReference type="HOGENOM" id="CLU_754248_0_0_4"/>
<dbReference type="EMBL" id="ADMG01000024">
    <property type="protein sequence ID" value="EKB31446.1"/>
    <property type="molecule type" value="Genomic_DNA"/>
</dbReference>
<evidence type="ECO:0000313" key="2">
    <source>
        <dbReference type="Proteomes" id="UP000005835"/>
    </source>
</evidence>
<accession>K1JML6</accession>
<name>K1JML6_9BURK</name>
<reference evidence="1 2" key="1">
    <citation type="submission" date="2012-05" db="EMBL/GenBank/DDBJ databases">
        <title>The Genome Sequence of Sutterella wadsworthensis 2_1_59BFAA.</title>
        <authorList>
            <consortium name="The Broad Institute Genome Sequencing Platform"/>
            <person name="Earl A."/>
            <person name="Ward D."/>
            <person name="Feldgarden M."/>
            <person name="Gevers D."/>
            <person name="Daigneault M."/>
            <person name="Strauss J."/>
            <person name="Allen-Vercoe E."/>
            <person name="Walker B."/>
            <person name="Young S.K."/>
            <person name="Zeng Q."/>
            <person name="Gargeya S."/>
            <person name="Fitzgerald M."/>
            <person name="Haas B."/>
            <person name="Abouelleil A."/>
            <person name="Alvarado L."/>
            <person name="Arachchi H.M."/>
            <person name="Berlin A.M."/>
            <person name="Chapman S.B."/>
            <person name="Goldberg J."/>
            <person name="Griggs A."/>
            <person name="Gujja S."/>
            <person name="Hansen M."/>
            <person name="Howarth C."/>
            <person name="Imamovic A."/>
            <person name="Larimer J."/>
            <person name="McCowen C."/>
            <person name="Montmayeur A."/>
            <person name="Murphy C."/>
            <person name="Neiman D."/>
            <person name="Pearson M."/>
            <person name="Priest M."/>
            <person name="Roberts A."/>
            <person name="Saif S."/>
            <person name="Shea T."/>
            <person name="Sisk P."/>
            <person name="Sykes S."/>
            <person name="Wortman J."/>
            <person name="Nusbaum C."/>
            <person name="Birren B."/>
        </authorList>
    </citation>
    <scope>NUCLEOTIDE SEQUENCE [LARGE SCALE GENOMIC DNA]</scope>
    <source>
        <strain evidence="1 2">2_1_59BFAA</strain>
    </source>
</reference>
<organism evidence="1 2">
    <name type="scientific">Sutterella wadsworthensis 2_1_59BFAA</name>
    <dbReference type="NCBI Taxonomy" id="742823"/>
    <lineage>
        <taxon>Bacteria</taxon>
        <taxon>Pseudomonadati</taxon>
        <taxon>Pseudomonadota</taxon>
        <taxon>Betaproteobacteria</taxon>
        <taxon>Burkholderiales</taxon>
        <taxon>Sutterellaceae</taxon>
        <taxon>Sutterella</taxon>
    </lineage>
</organism>
<protein>
    <submittedName>
        <fullName evidence="1">Uncharacterized protein</fullName>
    </submittedName>
</protein>
<comment type="caution">
    <text evidence="1">The sequence shown here is derived from an EMBL/GenBank/DDBJ whole genome shotgun (WGS) entry which is preliminary data.</text>
</comment>
<proteinExistence type="predicted"/>
<evidence type="ECO:0000313" key="1">
    <source>
        <dbReference type="EMBL" id="EKB31446.1"/>
    </source>
</evidence>
<dbReference type="PATRIC" id="fig|742823.3.peg.923"/>
<dbReference type="eggNOG" id="COG4675">
    <property type="taxonomic scope" value="Bacteria"/>
</dbReference>